<dbReference type="Pfam" id="PF25147">
    <property type="entry name" value="Ribophorin_II_C"/>
    <property type="match status" value="1"/>
</dbReference>
<dbReference type="Pfam" id="PF23860">
    <property type="entry name" value="Ribophorin_II_3rd"/>
    <property type="match status" value="1"/>
</dbReference>
<keyword evidence="8 12" id="KW-0256">Endoplasmic reticulum</keyword>
<keyword evidence="7 12" id="KW-0732">Signal</keyword>
<evidence type="ECO:0000259" key="15">
    <source>
        <dbReference type="Pfam" id="PF23861"/>
    </source>
</evidence>
<evidence type="ECO:0000256" key="4">
    <source>
        <dbReference type="ARBA" id="ARBA00009038"/>
    </source>
</evidence>
<dbReference type="GO" id="GO:0006487">
    <property type="term" value="P:protein N-linked glycosylation"/>
    <property type="evidence" value="ECO:0007669"/>
    <property type="project" value="UniProtKB-UniRule"/>
</dbReference>
<feature type="transmembrane region" description="Helical" evidence="12">
    <location>
        <begin position="575"/>
        <end position="600"/>
    </location>
</feature>
<dbReference type="PANTHER" id="PTHR12640:SF0">
    <property type="entry name" value="DOLICHYL-DIPHOSPHOOLIGOSACCHARIDE--PROTEIN GLYCOSYLTRANSFERASE SUBUNIT 2"/>
    <property type="match status" value="1"/>
</dbReference>
<evidence type="ECO:0000256" key="7">
    <source>
        <dbReference type="ARBA" id="ARBA00022729"/>
    </source>
</evidence>
<evidence type="ECO:0000256" key="9">
    <source>
        <dbReference type="ARBA" id="ARBA00022989"/>
    </source>
</evidence>
<dbReference type="GO" id="GO:0016740">
    <property type="term" value="F:transferase activity"/>
    <property type="evidence" value="ECO:0007669"/>
    <property type="project" value="UniProtKB-KW"/>
</dbReference>
<evidence type="ECO:0000256" key="10">
    <source>
        <dbReference type="ARBA" id="ARBA00023136"/>
    </source>
</evidence>
<evidence type="ECO:0000256" key="8">
    <source>
        <dbReference type="ARBA" id="ARBA00022824"/>
    </source>
</evidence>
<comment type="subcellular location">
    <subcellularLocation>
        <location evidence="2 12">Endoplasmic reticulum membrane</location>
        <topology evidence="2 12">Multi-pass membrane protein</topology>
    </subcellularLocation>
</comment>
<evidence type="ECO:0000259" key="13">
    <source>
        <dbReference type="Pfam" id="PF05817"/>
    </source>
</evidence>
<keyword evidence="6 12" id="KW-0812">Transmembrane</keyword>
<evidence type="ECO:0000256" key="12">
    <source>
        <dbReference type="RuleBase" id="RU366029"/>
    </source>
</evidence>
<dbReference type="InterPro" id="IPR055373">
    <property type="entry name" value="Ribophorin_II_N"/>
</dbReference>
<feature type="domain" description="Ribophorin II C-terminal" evidence="16">
    <location>
        <begin position="533"/>
        <end position="630"/>
    </location>
</feature>
<feature type="domain" description="Ribophorin II third" evidence="14">
    <location>
        <begin position="380"/>
        <end position="506"/>
    </location>
</feature>
<evidence type="ECO:0000259" key="16">
    <source>
        <dbReference type="Pfam" id="PF25147"/>
    </source>
</evidence>
<keyword evidence="9 12" id="KW-1133">Transmembrane helix</keyword>
<feature type="transmembrane region" description="Helical" evidence="12">
    <location>
        <begin position="542"/>
        <end position="563"/>
    </location>
</feature>
<evidence type="ECO:0000256" key="2">
    <source>
        <dbReference type="ARBA" id="ARBA00004477"/>
    </source>
</evidence>
<feature type="chain" id="PRO_5019618371" description="Dolichyl-diphosphooligosaccharide--protein glycosyltransferase subunit 2" evidence="12">
    <location>
        <begin position="21"/>
        <end position="632"/>
    </location>
</feature>
<feature type="domain" description="Ribophorin II N-terminal" evidence="13">
    <location>
        <begin position="29"/>
        <end position="260"/>
    </location>
</feature>
<comment type="similarity">
    <text evidence="4 12">Belongs to the SWP1 family.</text>
</comment>
<evidence type="ECO:0000256" key="1">
    <source>
        <dbReference type="ARBA" id="ARBA00002791"/>
    </source>
</evidence>
<feature type="transmembrane region" description="Helical" evidence="12">
    <location>
        <begin position="606"/>
        <end position="624"/>
    </location>
</feature>
<evidence type="ECO:0000256" key="11">
    <source>
        <dbReference type="ARBA" id="ARBA00046750"/>
    </source>
</evidence>
<evidence type="ECO:0000256" key="5">
    <source>
        <dbReference type="ARBA" id="ARBA00017612"/>
    </source>
</evidence>
<name>A0A1W7RAP6_9SCOR</name>
<reference evidence="17" key="1">
    <citation type="submission" date="2016-11" db="EMBL/GenBank/DDBJ databases">
        <title>Venom-gland transcriptomics and venom proteomics of the black-back scorpion (Hadrurus spadix) reveal detectability challenges and an unexplored realm of animal toxin diversity.</title>
        <authorList>
            <person name="Rokyta D.R."/>
            <person name="Ward M.J."/>
        </authorList>
    </citation>
    <scope>NUCLEOTIDE SEQUENCE</scope>
    <source>
        <tissue evidence="17">Venom gland</tissue>
    </source>
</reference>
<accession>A0A1W7RAP6</accession>
<dbReference type="InterPro" id="IPR055375">
    <property type="entry name" value="Ribophorin_II_2nd"/>
</dbReference>
<dbReference type="InterPro" id="IPR056790">
    <property type="entry name" value="Ribophorin_II_C"/>
</dbReference>
<feature type="signal peptide" evidence="12">
    <location>
        <begin position="1"/>
        <end position="20"/>
    </location>
</feature>
<comment type="subunit">
    <text evidence="11">Component of the oligosaccharyltransferase (OST) complex. OST exists in two different complex forms which contain common core subunits RPN1, RPN2, OST48, OST4, DAD1 and TMEM258, either STT3A or STT3B as catalytic subunits, and form-specific accessory subunits. STT3A complex assembly occurs through the formation of 3 subcomplexes. Subcomplex 1 contains RPN1 and TMEM258, subcomplex 2 contains the STT3A-specific subunits STT3A, DC2/OSTC, and KCP2 as well as the core subunit OST4, and subcomplex 3 contains RPN2, DAD1, and OST48. The STT3A complex can form stable complexes with the Sec61 complex or with both the Sec61 and TRAP complexes. Interacts with DDI2. Interacts with TMEM35A/NACHO.</text>
</comment>
<dbReference type="Pfam" id="PF05817">
    <property type="entry name" value="Ribophorin_II"/>
    <property type="match status" value="1"/>
</dbReference>
<dbReference type="UniPathway" id="UPA00378"/>
<protein>
    <recommendedName>
        <fullName evidence="5 12">Dolichyl-diphosphooligosaccharide--protein glycosyltransferase subunit 2</fullName>
    </recommendedName>
    <alternativeName>
        <fullName evidence="12">Ribophorin-2</fullName>
    </alternativeName>
</protein>
<dbReference type="EMBL" id="GFAH01000177">
    <property type="protein sequence ID" value="JAV48212.1"/>
    <property type="molecule type" value="Transcribed_RNA"/>
</dbReference>
<sequence>MVEMGKFILILYSLILSVTAQTPSPSTYITQADRSRLKGIFTASWPFAELPVAHYSVLGHSLLEKFPKPQEACTIIKSKLDVKSLESLFHASGANKILDCKLSVTGVQQTLEAAIKDEASVQDLYYSVSALKNFGFPVDSAKVSKALTSALKKDDSVLNLGYAFHVASQLQGDMTSFFERIEDAIVQADEVDGKYLQFEGGLTITATIVSGVYRLAEAVKKPPAISGDQAIKLTNYFLSRKFVQTVKGAALLLDMLKILAENKYHIPVAVTVSSNRALSSQNPNVQIQVTNVLGASLGPLTVIADTATRLEDEAVILNKAPFAPVKDDNTHYSLNFLENKPLRGFYKISLTAVPSKPDQRLIGNTGVLIYVKVMTEVGIENIEIGIVDRDQATAAKTTKTEFGKQLSNVLEADYHQKILMKFTLKDKIAGDIMSAHQAFVQLINDKTKQEIVFVAEPDASGTYRFDLDINSKAKEFDYASGKYDLVLVVGDAVIRNPFTWKVGDIILMFPPHPSPSKPRENPYAVKPEIKHMFREQEKRPPAVVSSTFCGLLILPFLLLIILWAKMGVNISNFPFTPSALGFHLGLAAIFGLFTMFWLKWTMFTTLKYLIGLGVVTFLSGHRLLSKLASAKK</sequence>
<dbReference type="InterPro" id="IPR008814">
    <property type="entry name" value="Swp1"/>
</dbReference>
<dbReference type="InterPro" id="IPR055374">
    <property type="entry name" value="Ribophorin_II_3rd"/>
</dbReference>
<keyword evidence="10 12" id="KW-0472">Membrane</keyword>
<feature type="domain" description="Ribophorin II second" evidence="15">
    <location>
        <begin position="268"/>
        <end position="373"/>
    </location>
</feature>
<evidence type="ECO:0000256" key="3">
    <source>
        <dbReference type="ARBA" id="ARBA00004922"/>
    </source>
</evidence>
<evidence type="ECO:0000313" key="17">
    <source>
        <dbReference type="EMBL" id="JAV48212.1"/>
    </source>
</evidence>
<evidence type="ECO:0000259" key="14">
    <source>
        <dbReference type="Pfam" id="PF23860"/>
    </source>
</evidence>
<evidence type="ECO:0000256" key="6">
    <source>
        <dbReference type="ARBA" id="ARBA00022692"/>
    </source>
</evidence>
<dbReference type="GO" id="GO:0008250">
    <property type="term" value="C:oligosaccharyltransferase complex"/>
    <property type="evidence" value="ECO:0007669"/>
    <property type="project" value="UniProtKB-UniRule"/>
</dbReference>
<comment type="function">
    <text evidence="1 12">Subunit of the oligosaccharyl transferase (OST) complex that catalyzes the initial transfer of a defined glycan (Glc(3)Man(9)GlcNAc(2) in eukaryotes) from the lipid carrier dolichol-pyrophosphate to an asparagine residue within an Asn-X-Ser/Thr consensus motif in nascent polypeptide chains, the first step in protein N-glycosylation. N-glycosylation occurs cotranslationally and the complex associates with the Sec61 complex at the channel-forming translocon complex that mediates protein translocation across the endoplasmic reticulum (ER). All subunits are required for a maximal enzyme activity.</text>
</comment>
<keyword evidence="17" id="KW-0808">Transferase</keyword>
<comment type="pathway">
    <text evidence="3 12">Protein modification; protein glycosylation.</text>
</comment>
<dbReference type="PANTHER" id="PTHR12640">
    <property type="entry name" value="RIBOPHORIN II"/>
    <property type="match status" value="1"/>
</dbReference>
<dbReference type="AlphaFoldDB" id="A0A1W7RAP6"/>
<dbReference type="Pfam" id="PF23861">
    <property type="entry name" value="Ribophorin_II_2nd"/>
    <property type="match status" value="1"/>
</dbReference>
<organism evidence="17">
    <name type="scientific">Hadrurus spadix</name>
    <dbReference type="NCBI Taxonomy" id="141984"/>
    <lineage>
        <taxon>Eukaryota</taxon>
        <taxon>Metazoa</taxon>
        <taxon>Ecdysozoa</taxon>
        <taxon>Arthropoda</taxon>
        <taxon>Chelicerata</taxon>
        <taxon>Arachnida</taxon>
        <taxon>Scorpiones</taxon>
        <taxon>Iurida</taxon>
        <taxon>Iuroidea</taxon>
        <taxon>Hadrurus</taxon>
    </lineage>
</organism>
<proteinExistence type="inferred from homology"/>